<evidence type="ECO:0000256" key="3">
    <source>
        <dbReference type="ARBA" id="ARBA00022827"/>
    </source>
</evidence>
<gene>
    <name evidence="7" type="primary">lhgO</name>
    <name evidence="7" type="ORF">GCM10010531_21340</name>
</gene>
<dbReference type="NCBIfam" id="NF008726">
    <property type="entry name" value="PRK11728.1"/>
    <property type="match status" value="1"/>
</dbReference>
<dbReference type="InterPro" id="IPR006076">
    <property type="entry name" value="FAD-dep_OxRdtase"/>
</dbReference>
<dbReference type="Proteomes" id="UP001499924">
    <property type="component" value="Unassembled WGS sequence"/>
</dbReference>
<proteinExistence type="inferred from homology"/>
<evidence type="ECO:0000313" key="8">
    <source>
        <dbReference type="Proteomes" id="UP001499924"/>
    </source>
</evidence>
<dbReference type="Pfam" id="PF01266">
    <property type="entry name" value="DAO"/>
    <property type="match status" value="1"/>
</dbReference>
<keyword evidence="2" id="KW-0285">Flavoprotein</keyword>
<dbReference type="RefSeq" id="WP_344688826.1">
    <property type="nucleotide sequence ID" value="NZ_BAAAVV010000004.1"/>
</dbReference>
<name>A0ABP6P5W6_9ACTN</name>
<dbReference type="PANTHER" id="PTHR43104:SF2">
    <property type="entry name" value="L-2-HYDROXYGLUTARATE DEHYDROGENASE, MITOCHONDRIAL"/>
    <property type="match status" value="1"/>
</dbReference>
<dbReference type="Gene3D" id="3.30.9.10">
    <property type="entry name" value="D-Amino Acid Oxidase, subunit A, domain 2"/>
    <property type="match status" value="1"/>
</dbReference>
<comment type="similarity">
    <text evidence="5">Belongs to the L2HGDH family.</text>
</comment>
<evidence type="ECO:0000259" key="6">
    <source>
        <dbReference type="Pfam" id="PF01266"/>
    </source>
</evidence>
<dbReference type="PANTHER" id="PTHR43104">
    <property type="entry name" value="L-2-HYDROXYGLUTARATE DEHYDROGENASE, MITOCHONDRIAL"/>
    <property type="match status" value="1"/>
</dbReference>
<accession>A0ABP6P5W6</accession>
<dbReference type="InterPro" id="IPR036188">
    <property type="entry name" value="FAD/NAD-bd_sf"/>
</dbReference>
<evidence type="ECO:0000313" key="7">
    <source>
        <dbReference type="EMBL" id="GAA3168243.1"/>
    </source>
</evidence>
<sequence length="405" mass="43307">MTGAGVESIGVVGAGIVGLAVARRLAQLRPDARITVVDKEDDVGVHQTGHNSGVVHAGLYYAPGSLKAELCGRGRVLLREFCGEHGLAYDECGKLVVARGPEELPALGEIERRATRNGVPGLRRLAGAGLREVEPEAVGAAALHSPYTAVVDFRAVARALAEELRRRGHEVRLGFAVTALERPAGGGVVVRSEREAFAVDRLVVCAGLQADRVARLAGDEEGPAIVPFRGEYYRLVPERTGLVRGLIYPVPDPRYPFLGVHFTRRVGGGVDIGPNAVLALAREGYRWGDVRLGELVQTLAWPGTRSLARRHWRTGVREVRGSLSRSAFLAAAREFVPALRDDDVQKAPAGVRAQAVDRDGTLVDDFRIHRIGPVVAVRNAPSPAATSALAIGEYVAERVLERTGG</sequence>
<dbReference type="SUPFAM" id="SSF51905">
    <property type="entry name" value="FAD/NAD(P)-binding domain"/>
    <property type="match status" value="1"/>
</dbReference>
<evidence type="ECO:0000256" key="5">
    <source>
        <dbReference type="ARBA" id="ARBA00037941"/>
    </source>
</evidence>
<comment type="cofactor">
    <cofactor evidence="1">
        <name>FAD</name>
        <dbReference type="ChEBI" id="CHEBI:57692"/>
    </cofactor>
</comment>
<dbReference type="Gene3D" id="3.50.50.60">
    <property type="entry name" value="FAD/NAD(P)-binding domain"/>
    <property type="match status" value="1"/>
</dbReference>
<keyword evidence="4" id="KW-0560">Oxidoreductase</keyword>
<keyword evidence="8" id="KW-1185">Reference proteome</keyword>
<dbReference type="EMBL" id="BAAAVV010000004">
    <property type="protein sequence ID" value="GAA3168243.1"/>
    <property type="molecule type" value="Genomic_DNA"/>
</dbReference>
<evidence type="ECO:0000256" key="1">
    <source>
        <dbReference type="ARBA" id="ARBA00001974"/>
    </source>
</evidence>
<organism evidence="7 8">
    <name type="scientific">Blastococcus jejuensis</name>
    <dbReference type="NCBI Taxonomy" id="351224"/>
    <lineage>
        <taxon>Bacteria</taxon>
        <taxon>Bacillati</taxon>
        <taxon>Actinomycetota</taxon>
        <taxon>Actinomycetes</taxon>
        <taxon>Geodermatophilales</taxon>
        <taxon>Geodermatophilaceae</taxon>
        <taxon>Blastococcus</taxon>
    </lineage>
</organism>
<evidence type="ECO:0000256" key="4">
    <source>
        <dbReference type="ARBA" id="ARBA00023002"/>
    </source>
</evidence>
<keyword evidence="3" id="KW-0274">FAD</keyword>
<evidence type="ECO:0000256" key="2">
    <source>
        <dbReference type="ARBA" id="ARBA00022630"/>
    </source>
</evidence>
<comment type="caution">
    <text evidence="7">The sequence shown here is derived from an EMBL/GenBank/DDBJ whole genome shotgun (WGS) entry which is preliminary data.</text>
</comment>
<reference evidence="8" key="1">
    <citation type="journal article" date="2019" name="Int. J. Syst. Evol. Microbiol.">
        <title>The Global Catalogue of Microorganisms (GCM) 10K type strain sequencing project: providing services to taxonomists for standard genome sequencing and annotation.</title>
        <authorList>
            <consortium name="The Broad Institute Genomics Platform"/>
            <consortium name="The Broad Institute Genome Sequencing Center for Infectious Disease"/>
            <person name="Wu L."/>
            <person name="Ma J."/>
        </authorList>
    </citation>
    <scope>NUCLEOTIDE SEQUENCE [LARGE SCALE GENOMIC DNA]</scope>
    <source>
        <strain evidence="8">JCM 15614</strain>
    </source>
</reference>
<protein>
    <submittedName>
        <fullName evidence="7">L-2-hydroxyglutarate oxidase</fullName>
    </submittedName>
</protein>
<feature type="domain" description="FAD dependent oxidoreductase" evidence="6">
    <location>
        <begin position="10"/>
        <end position="398"/>
    </location>
</feature>